<evidence type="ECO:0000256" key="3">
    <source>
        <dbReference type="ARBA" id="ARBA00022989"/>
    </source>
</evidence>
<dbReference type="GO" id="GO:0015149">
    <property type="term" value="F:hexose transmembrane transporter activity"/>
    <property type="evidence" value="ECO:0007669"/>
    <property type="project" value="TreeGrafter"/>
</dbReference>
<dbReference type="OrthoDB" id="4540492at2759"/>
<dbReference type="GO" id="GO:0016020">
    <property type="term" value="C:membrane"/>
    <property type="evidence" value="ECO:0007669"/>
    <property type="project" value="UniProtKB-SubCell"/>
</dbReference>
<dbReference type="AlphaFoldDB" id="A0A9P0QE11"/>
<dbReference type="Proteomes" id="UP001152888">
    <property type="component" value="Unassembled WGS sequence"/>
</dbReference>
<dbReference type="InterPro" id="IPR045263">
    <property type="entry name" value="GLUT"/>
</dbReference>
<comment type="subcellular location">
    <subcellularLocation>
        <location evidence="1">Membrane</location>
    </subcellularLocation>
</comment>
<evidence type="ECO:0000313" key="7">
    <source>
        <dbReference type="Proteomes" id="UP001152888"/>
    </source>
</evidence>
<sequence length="131" mass="14513">MNSLLGNEDYWPHCLAIYALPTFISIFVLPLLPESPKFLFVVKNQPQAALKELQVIRGVQKELLIDEIESLKIEADENRKNAGVSIGLGKVITDRSLLLPLTLVCSLQAGQQFSGINAVFYYSTDSFKAAD</sequence>
<keyword evidence="3 5" id="KW-1133">Transmembrane helix</keyword>
<gene>
    <name evidence="6" type="ORF">ACAOBT_LOCUS36411</name>
</gene>
<dbReference type="InterPro" id="IPR005828">
    <property type="entry name" value="MFS_sugar_transport-like"/>
</dbReference>
<evidence type="ECO:0000313" key="6">
    <source>
        <dbReference type="EMBL" id="CAH2018082.1"/>
    </source>
</evidence>
<name>A0A9P0QE11_ACAOB</name>
<reference evidence="6" key="1">
    <citation type="submission" date="2022-03" db="EMBL/GenBank/DDBJ databases">
        <authorList>
            <person name="Sayadi A."/>
        </authorList>
    </citation>
    <scope>NUCLEOTIDE SEQUENCE</scope>
</reference>
<comment type="caution">
    <text evidence="6">The sequence shown here is derived from an EMBL/GenBank/DDBJ whole genome shotgun (WGS) entry which is preliminary data.</text>
</comment>
<evidence type="ECO:0000256" key="4">
    <source>
        <dbReference type="ARBA" id="ARBA00023136"/>
    </source>
</evidence>
<evidence type="ECO:0000256" key="5">
    <source>
        <dbReference type="SAM" id="Phobius"/>
    </source>
</evidence>
<accession>A0A9P0QE11</accession>
<dbReference type="Pfam" id="PF00083">
    <property type="entry name" value="Sugar_tr"/>
    <property type="match status" value="1"/>
</dbReference>
<protein>
    <submittedName>
        <fullName evidence="6">Uncharacterized protein</fullName>
    </submittedName>
</protein>
<evidence type="ECO:0000256" key="2">
    <source>
        <dbReference type="ARBA" id="ARBA00022692"/>
    </source>
</evidence>
<organism evidence="6 7">
    <name type="scientific">Acanthoscelides obtectus</name>
    <name type="common">Bean weevil</name>
    <name type="synonym">Bruchus obtectus</name>
    <dbReference type="NCBI Taxonomy" id="200917"/>
    <lineage>
        <taxon>Eukaryota</taxon>
        <taxon>Metazoa</taxon>
        <taxon>Ecdysozoa</taxon>
        <taxon>Arthropoda</taxon>
        <taxon>Hexapoda</taxon>
        <taxon>Insecta</taxon>
        <taxon>Pterygota</taxon>
        <taxon>Neoptera</taxon>
        <taxon>Endopterygota</taxon>
        <taxon>Coleoptera</taxon>
        <taxon>Polyphaga</taxon>
        <taxon>Cucujiformia</taxon>
        <taxon>Chrysomeloidea</taxon>
        <taxon>Chrysomelidae</taxon>
        <taxon>Bruchinae</taxon>
        <taxon>Bruchini</taxon>
        <taxon>Acanthoscelides</taxon>
    </lineage>
</organism>
<dbReference type="PANTHER" id="PTHR23503">
    <property type="entry name" value="SOLUTE CARRIER FAMILY 2"/>
    <property type="match status" value="1"/>
</dbReference>
<dbReference type="PANTHER" id="PTHR23503:SF127">
    <property type="entry name" value="FI08437P-RELATED"/>
    <property type="match status" value="1"/>
</dbReference>
<keyword evidence="4 5" id="KW-0472">Membrane</keyword>
<feature type="transmembrane region" description="Helical" evidence="5">
    <location>
        <begin position="15"/>
        <end position="33"/>
    </location>
</feature>
<proteinExistence type="predicted"/>
<evidence type="ECO:0000256" key="1">
    <source>
        <dbReference type="ARBA" id="ARBA00004370"/>
    </source>
</evidence>
<dbReference type="EMBL" id="CAKOFQ010009594">
    <property type="protein sequence ID" value="CAH2018082.1"/>
    <property type="molecule type" value="Genomic_DNA"/>
</dbReference>
<dbReference type="Gene3D" id="1.20.1250.20">
    <property type="entry name" value="MFS general substrate transporter like domains"/>
    <property type="match status" value="1"/>
</dbReference>
<dbReference type="InterPro" id="IPR036259">
    <property type="entry name" value="MFS_trans_sf"/>
</dbReference>
<keyword evidence="2 5" id="KW-0812">Transmembrane</keyword>
<dbReference type="SUPFAM" id="SSF103473">
    <property type="entry name" value="MFS general substrate transporter"/>
    <property type="match status" value="1"/>
</dbReference>
<keyword evidence="7" id="KW-1185">Reference proteome</keyword>